<evidence type="ECO:0000256" key="1">
    <source>
        <dbReference type="SAM" id="SignalP"/>
    </source>
</evidence>
<reference evidence="3" key="1">
    <citation type="submission" date="2016-11" db="EMBL/GenBank/DDBJ databases">
        <authorList>
            <person name="Varghese N."/>
            <person name="Submissions S."/>
        </authorList>
    </citation>
    <scope>NUCLEOTIDE SEQUENCE [LARGE SCALE GENOMIC DNA]</scope>
    <source>
        <strain evidence="3">UWOS</strain>
    </source>
</reference>
<evidence type="ECO:0000313" key="2">
    <source>
        <dbReference type="EMBL" id="SHK75355.1"/>
    </source>
</evidence>
<organism evidence="2 3">
    <name type="scientific">Fibrobacter intestinalis</name>
    <dbReference type="NCBI Taxonomy" id="28122"/>
    <lineage>
        <taxon>Bacteria</taxon>
        <taxon>Pseudomonadati</taxon>
        <taxon>Fibrobacterota</taxon>
        <taxon>Fibrobacteria</taxon>
        <taxon>Fibrobacterales</taxon>
        <taxon>Fibrobacteraceae</taxon>
        <taxon>Fibrobacter</taxon>
    </lineage>
</organism>
<feature type="signal peptide" evidence="1">
    <location>
        <begin position="1"/>
        <end position="21"/>
    </location>
</feature>
<evidence type="ECO:0000313" key="3">
    <source>
        <dbReference type="Proteomes" id="UP000184275"/>
    </source>
</evidence>
<name>A0A1M6V1W2_9BACT</name>
<accession>A0A1M6V1W2</accession>
<dbReference type="AlphaFoldDB" id="A0A1M6V1W2"/>
<keyword evidence="3" id="KW-1185">Reference proteome</keyword>
<dbReference type="Proteomes" id="UP000184275">
    <property type="component" value="Unassembled WGS sequence"/>
</dbReference>
<keyword evidence="1" id="KW-0732">Signal</keyword>
<dbReference type="EMBL" id="FRAW01000016">
    <property type="protein sequence ID" value="SHK75355.1"/>
    <property type="molecule type" value="Genomic_DNA"/>
</dbReference>
<evidence type="ECO:0008006" key="4">
    <source>
        <dbReference type="Google" id="ProtNLM"/>
    </source>
</evidence>
<sequence>MVKKLKLIALISLVHLAFVFADNSICSNTDESLIGSAKCLSFEEEFVQTSEEWPKYGNGEKFPEEGTACFGDNNNIYDFEKGNKFSRSGIRYVIVSPQRYCCNFEVFPTTETRWGIDFSSGGNYGTFYFGCDFQEDLTKDTIFDATSKCSNTDEALIGSEKCLSSGDKFVQTSEGWPKYGDGKKKPKEGTTCFGDIYYPEKEFTRNGIRYAIVSLKQFCCKHQVFQTEKTMYGIDFSPGGKYGTLYFGCDFQDAETMDTVFAITPVCSNTDESLIGSEMCYSFGNEFVLTKEKWPKYSDGEEMQEEGSACWDDDYIYNLKKGKKFSRNGIRYAIVSPKRYCCQYKVFQTAETTYGDVDFSPGGNYGIFYSDCYFQDAEKKDTVFDINSLQQPLDELDVINMLGNFSESFGNEASALVKLAGAQAMMSSMGGETPFKIYRKNKTLKYIGGVNMGICFSKNGKKILDFVRGPQYCK</sequence>
<protein>
    <recommendedName>
        <fullName evidence="4">Major paralogous domain-containing protein</fullName>
    </recommendedName>
</protein>
<proteinExistence type="predicted"/>
<feature type="chain" id="PRO_5013065151" description="Major paralogous domain-containing protein" evidence="1">
    <location>
        <begin position="22"/>
        <end position="474"/>
    </location>
</feature>
<gene>
    <name evidence="2" type="ORF">SAMN05720469_11641</name>
</gene>